<dbReference type="Gene3D" id="3.40.50.2020">
    <property type="match status" value="1"/>
</dbReference>
<keyword evidence="5" id="KW-1185">Reference proteome</keyword>
<dbReference type="Gene3D" id="3.60.20.10">
    <property type="entry name" value="Glutamine Phosphoribosylpyrophosphate, subunit 1, domain 1"/>
    <property type="match status" value="1"/>
</dbReference>
<evidence type="ECO:0000313" key="4">
    <source>
        <dbReference type="EMBL" id="MFC4722747.1"/>
    </source>
</evidence>
<proteinExistence type="predicted"/>
<protein>
    <submittedName>
        <fullName evidence="4">Amidophosphoribosyltransferase</fullName>
    </submittedName>
</protein>
<dbReference type="CDD" id="cd06223">
    <property type="entry name" value="PRTases_typeI"/>
    <property type="match status" value="1"/>
</dbReference>
<dbReference type="RefSeq" id="WP_387963521.1">
    <property type="nucleotide sequence ID" value="NZ_JBHSGP010000014.1"/>
</dbReference>
<dbReference type="PROSITE" id="PS51278">
    <property type="entry name" value="GATASE_TYPE_2"/>
    <property type="match status" value="1"/>
</dbReference>
<organism evidence="4 5">
    <name type="scientific">Geojedonia litorea</name>
    <dbReference type="NCBI Taxonomy" id="1268269"/>
    <lineage>
        <taxon>Bacteria</taxon>
        <taxon>Pseudomonadati</taxon>
        <taxon>Bacteroidota</taxon>
        <taxon>Flavobacteriia</taxon>
        <taxon>Flavobacteriales</taxon>
        <taxon>Flavobacteriaceae</taxon>
        <taxon>Geojedonia</taxon>
    </lineage>
</organism>
<name>A0ABV9N374_9FLAO</name>
<evidence type="ECO:0000256" key="1">
    <source>
        <dbReference type="ARBA" id="ARBA00022679"/>
    </source>
</evidence>
<evidence type="ECO:0000256" key="2">
    <source>
        <dbReference type="ARBA" id="ARBA00022962"/>
    </source>
</evidence>
<dbReference type="InterPro" id="IPR029055">
    <property type="entry name" value="Ntn_hydrolases_N"/>
</dbReference>
<keyword evidence="2" id="KW-0315">Glutamine amidotransferase</keyword>
<dbReference type="InterPro" id="IPR000836">
    <property type="entry name" value="PRTase_dom"/>
</dbReference>
<feature type="domain" description="Glutamine amidotransferase type-2" evidence="3">
    <location>
        <begin position="9"/>
        <end position="303"/>
    </location>
</feature>
<reference evidence="5" key="1">
    <citation type="journal article" date="2019" name="Int. J. Syst. Evol. Microbiol.">
        <title>The Global Catalogue of Microorganisms (GCM) 10K type strain sequencing project: providing services to taxonomists for standard genome sequencing and annotation.</title>
        <authorList>
            <consortium name="The Broad Institute Genomics Platform"/>
            <consortium name="The Broad Institute Genome Sequencing Center for Infectious Disease"/>
            <person name="Wu L."/>
            <person name="Ma J."/>
        </authorList>
    </citation>
    <scope>NUCLEOTIDE SEQUENCE [LARGE SCALE GENOMIC DNA]</scope>
    <source>
        <strain evidence="5">CCUG 63682</strain>
    </source>
</reference>
<dbReference type="PANTHER" id="PTHR11907">
    <property type="entry name" value="AMIDOPHOSPHORIBOSYLTRANSFERASE"/>
    <property type="match status" value="1"/>
</dbReference>
<dbReference type="InterPro" id="IPR017932">
    <property type="entry name" value="GATase_2_dom"/>
</dbReference>
<comment type="caution">
    <text evidence="4">The sequence shown here is derived from an EMBL/GenBank/DDBJ whole genome shotgun (WGS) entry which is preliminary data.</text>
</comment>
<evidence type="ECO:0000259" key="3">
    <source>
        <dbReference type="PROSITE" id="PS51278"/>
    </source>
</evidence>
<sequence>MSDALKHECGIALIRLLKPLEYYKEKYGSAFYGVNKMYLMMEKQHNRGQDGAGFASIKLDTRPGERYISRVRSIAQQPIQDIFAQINERVNKEFAEHPEYVDDVGLQKRYIPYVGELLLGHVRYGTFGKNSVESVHPFLRQNNWMHRNLIVAGNFNMTNVNELFDGLVRLGQHPKEKADTITIMEKIGHFLDDAVAKKYKQLKKEGYNKNECSPLIAERLNVAKILKRASKNWDGGYAMAGLLGHGDSFVLRDPAGIRPAYYYKDDEIVVVASERPVIQTVFNVNFEDVKELAPGHAIITKKSGKTSITQIIEPLERKACSFERIYFSRGSDAEIYQERKELGKLLMPRVLKAIDNDTKNTVFSYIPNTAETSFYGMIEMVEKHLNEKKTQAILNGNGKLSADNVKQILSERPRIEKVAIKDVKLRTFITEDSSRDDLVAHVYDVTYGIIKPEDNLVIIDDSIVRGTTLKKSIIKMMDRLHPKKIVVVSSAPQIRYPDCYGIDMARLEDLIAFRAMLELLKENNKYHLIEEVYHKCKAQVDIEDKNVKNFVKELYDHFTDEDIETKISELICDESIKAKVETIFQPVENLHKACPKNLGDWYFTGNYPTDGGNRVVNRAFINFFEGNKERAY</sequence>
<keyword evidence="1" id="KW-0808">Transferase</keyword>
<dbReference type="SUPFAM" id="SSF53271">
    <property type="entry name" value="PRTase-like"/>
    <property type="match status" value="1"/>
</dbReference>
<dbReference type="EMBL" id="JBHSGP010000014">
    <property type="protein sequence ID" value="MFC4722747.1"/>
    <property type="molecule type" value="Genomic_DNA"/>
</dbReference>
<dbReference type="SUPFAM" id="SSF56235">
    <property type="entry name" value="N-terminal nucleophile aminohydrolases (Ntn hydrolases)"/>
    <property type="match status" value="1"/>
</dbReference>
<dbReference type="InterPro" id="IPR029057">
    <property type="entry name" value="PRTase-like"/>
</dbReference>
<accession>A0ABV9N374</accession>
<evidence type="ECO:0000313" key="5">
    <source>
        <dbReference type="Proteomes" id="UP001595953"/>
    </source>
</evidence>
<gene>
    <name evidence="4" type="ORF">ACFO5O_10465</name>
</gene>
<dbReference type="Proteomes" id="UP001595953">
    <property type="component" value="Unassembled WGS sequence"/>
</dbReference>